<protein>
    <submittedName>
        <fullName evidence="2">Uncharacterized protein</fullName>
    </submittedName>
</protein>
<name>A0A9P6FN14_9FUNG</name>
<feature type="compositionally biased region" description="Basic and acidic residues" evidence="1">
    <location>
        <begin position="42"/>
        <end position="60"/>
    </location>
</feature>
<proteinExistence type="predicted"/>
<dbReference type="Proteomes" id="UP000780801">
    <property type="component" value="Unassembled WGS sequence"/>
</dbReference>
<feature type="non-terminal residue" evidence="2">
    <location>
        <position position="60"/>
    </location>
</feature>
<dbReference type="EMBL" id="JAABOA010003649">
    <property type="protein sequence ID" value="KAF9578443.1"/>
    <property type="molecule type" value="Genomic_DNA"/>
</dbReference>
<keyword evidence="3" id="KW-1185">Reference proteome</keyword>
<reference evidence="2" key="1">
    <citation type="journal article" date="2020" name="Fungal Divers.">
        <title>Resolving the Mortierellaceae phylogeny through synthesis of multi-gene phylogenetics and phylogenomics.</title>
        <authorList>
            <person name="Vandepol N."/>
            <person name="Liber J."/>
            <person name="Desiro A."/>
            <person name="Na H."/>
            <person name="Kennedy M."/>
            <person name="Barry K."/>
            <person name="Grigoriev I.V."/>
            <person name="Miller A.N."/>
            <person name="O'Donnell K."/>
            <person name="Stajich J.E."/>
            <person name="Bonito G."/>
        </authorList>
    </citation>
    <scope>NUCLEOTIDE SEQUENCE</scope>
    <source>
        <strain evidence="2">KOD1015</strain>
    </source>
</reference>
<sequence length="60" mass="7025">MTFVDQHTVRILGEVIPQRVERAKRPVGSQYQKHKAGNTRIETMDRGHEAELQKLRRGRD</sequence>
<dbReference type="AlphaFoldDB" id="A0A9P6FN14"/>
<evidence type="ECO:0000256" key="1">
    <source>
        <dbReference type="SAM" id="MobiDB-lite"/>
    </source>
</evidence>
<gene>
    <name evidence="2" type="ORF">BGW38_005744</name>
</gene>
<accession>A0A9P6FN14</accession>
<evidence type="ECO:0000313" key="3">
    <source>
        <dbReference type="Proteomes" id="UP000780801"/>
    </source>
</evidence>
<organism evidence="2 3">
    <name type="scientific">Lunasporangiospora selenospora</name>
    <dbReference type="NCBI Taxonomy" id="979761"/>
    <lineage>
        <taxon>Eukaryota</taxon>
        <taxon>Fungi</taxon>
        <taxon>Fungi incertae sedis</taxon>
        <taxon>Mucoromycota</taxon>
        <taxon>Mortierellomycotina</taxon>
        <taxon>Mortierellomycetes</taxon>
        <taxon>Mortierellales</taxon>
        <taxon>Mortierellaceae</taxon>
        <taxon>Lunasporangiospora</taxon>
    </lineage>
</organism>
<comment type="caution">
    <text evidence="2">The sequence shown here is derived from an EMBL/GenBank/DDBJ whole genome shotgun (WGS) entry which is preliminary data.</text>
</comment>
<evidence type="ECO:0000313" key="2">
    <source>
        <dbReference type="EMBL" id="KAF9578443.1"/>
    </source>
</evidence>
<feature type="region of interest" description="Disordered" evidence="1">
    <location>
        <begin position="23"/>
        <end position="60"/>
    </location>
</feature>